<proteinExistence type="predicted"/>
<gene>
    <name evidence="3" type="ORF">HAX54_017753</name>
</gene>
<feature type="compositionally biased region" description="Low complexity" evidence="1">
    <location>
        <begin position="1"/>
        <end position="15"/>
    </location>
</feature>
<dbReference type="EMBL" id="JACEIK010000218">
    <property type="protein sequence ID" value="MCD7452693.1"/>
    <property type="molecule type" value="Genomic_DNA"/>
</dbReference>
<organism evidence="3 4">
    <name type="scientific">Datura stramonium</name>
    <name type="common">Jimsonweed</name>
    <name type="synonym">Common thornapple</name>
    <dbReference type="NCBI Taxonomy" id="4076"/>
    <lineage>
        <taxon>Eukaryota</taxon>
        <taxon>Viridiplantae</taxon>
        <taxon>Streptophyta</taxon>
        <taxon>Embryophyta</taxon>
        <taxon>Tracheophyta</taxon>
        <taxon>Spermatophyta</taxon>
        <taxon>Magnoliopsida</taxon>
        <taxon>eudicotyledons</taxon>
        <taxon>Gunneridae</taxon>
        <taxon>Pentapetalae</taxon>
        <taxon>asterids</taxon>
        <taxon>lamiids</taxon>
        <taxon>Solanales</taxon>
        <taxon>Solanaceae</taxon>
        <taxon>Solanoideae</taxon>
        <taxon>Datureae</taxon>
        <taxon>Datura</taxon>
    </lineage>
</organism>
<dbReference type="Proteomes" id="UP000823775">
    <property type="component" value="Unassembled WGS sequence"/>
</dbReference>
<sequence>MPKSRTTSEFSESSSPPHYRNPTSCSEGKSCESSFDSSDQSRSPRKFSQTLSRTTSMRSVKILINKSSFKSKSGTSKCCKIPDKATCSSTIKDSKFKEHVEFHPDKLEPDRMSKFKSIRAKREFTVDENALLENTQLSPSLDPSVCEQSSAAEDAGDFHVNEAIEYADLAEIDFGEKQNSGTEDAAFFKVNEAIEYADLAEIAFGETSFPEQSYKETLNIMNKYSTQEQGSLLTASNCCSCMARGRSDSKDDSGFSFLLKQGDSVSTSGEDGSSKREFSKVGLSSPPARDRCLIFLVEQNIKHVTASPAISASNIQLEHGDMQEKDGKADPNEDLVRTSGLVGDSKSKNCPPVEVAEPKKQHMNMWSLIRRQAGSRMHLQNLRTNRPVELMMKKITRTVPTNLLQQAPPHKFNLIIQSVTSEPGVDQELIEMSQAAKTARMRRQMQDPQKTLQLKEGDNTKRSEKQLLKEHQNTGAILKMDTSPTIWPRNWKRAQLQMATKIHSLQWASRVHPQPVMQQRKKIAMVEAKECEKTPKPVRGFSLIINDFSETKDDADMQEDHYPSHHGEVSAEMMLSNSYERQLNRSTAALERARKFNPRAPQLLPQAPDQEPEKVDLRHQMTDERKKAEKWMLDYAMQNIVTTLTPARKEDGNVCGSIQAVVPLCKA</sequence>
<dbReference type="InterPro" id="IPR012417">
    <property type="entry name" value="CaM-bd_dom_pln"/>
</dbReference>
<dbReference type="Pfam" id="PF07839">
    <property type="entry name" value="CaM_binding"/>
    <property type="match status" value="1"/>
</dbReference>
<comment type="caution">
    <text evidence="3">The sequence shown here is derived from an EMBL/GenBank/DDBJ whole genome shotgun (WGS) entry which is preliminary data.</text>
</comment>
<keyword evidence="4" id="KW-1185">Reference proteome</keyword>
<feature type="region of interest" description="Disordered" evidence="1">
    <location>
        <begin position="1"/>
        <end position="54"/>
    </location>
</feature>
<accession>A0ABS8S0Z6</accession>
<feature type="region of interest" description="Disordered" evidence="1">
    <location>
        <begin position="263"/>
        <end position="285"/>
    </location>
</feature>
<evidence type="ECO:0000313" key="3">
    <source>
        <dbReference type="EMBL" id="MCD7452693.1"/>
    </source>
</evidence>
<evidence type="ECO:0000256" key="1">
    <source>
        <dbReference type="SAM" id="MobiDB-lite"/>
    </source>
</evidence>
<feature type="compositionally biased region" description="Low complexity" evidence="1">
    <location>
        <begin position="26"/>
        <end position="41"/>
    </location>
</feature>
<reference evidence="3 4" key="1">
    <citation type="journal article" date="2021" name="BMC Genomics">
        <title>Datura genome reveals duplications of psychoactive alkaloid biosynthetic genes and high mutation rate following tissue culture.</title>
        <authorList>
            <person name="Rajewski A."/>
            <person name="Carter-House D."/>
            <person name="Stajich J."/>
            <person name="Litt A."/>
        </authorList>
    </citation>
    <scope>NUCLEOTIDE SEQUENCE [LARGE SCALE GENOMIC DNA]</scope>
    <source>
        <strain evidence="3">AR-01</strain>
    </source>
</reference>
<feature type="domain" description="Calmodulin-binding" evidence="2">
    <location>
        <begin position="553"/>
        <end position="663"/>
    </location>
</feature>
<dbReference type="SMART" id="SM01054">
    <property type="entry name" value="CaM_binding"/>
    <property type="match status" value="1"/>
</dbReference>
<dbReference type="InterPro" id="IPR044681">
    <property type="entry name" value="PICBP-like"/>
</dbReference>
<name>A0ABS8S0Z6_DATST</name>
<dbReference type="PANTHER" id="PTHR33923:SF3">
    <property type="entry name" value="CALMODULIN BINDING PROTEIN PICBP"/>
    <property type="match status" value="1"/>
</dbReference>
<evidence type="ECO:0000313" key="4">
    <source>
        <dbReference type="Proteomes" id="UP000823775"/>
    </source>
</evidence>
<dbReference type="PANTHER" id="PTHR33923">
    <property type="entry name" value="CALMODULIN-BINDING PROTEIN-RELATED"/>
    <property type="match status" value="1"/>
</dbReference>
<evidence type="ECO:0000259" key="2">
    <source>
        <dbReference type="SMART" id="SM01054"/>
    </source>
</evidence>
<protein>
    <recommendedName>
        <fullName evidence="2">Calmodulin-binding domain-containing protein</fullName>
    </recommendedName>
</protein>